<comment type="caution">
    <text evidence="1">The sequence shown here is derived from an EMBL/GenBank/DDBJ whole genome shotgun (WGS) entry which is preliminary data.</text>
</comment>
<name>A0A9N9KQK5_9HELO</name>
<evidence type="ECO:0000313" key="1">
    <source>
        <dbReference type="EMBL" id="CAG8950938.1"/>
    </source>
</evidence>
<dbReference type="AlphaFoldDB" id="A0A9N9KQK5"/>
<sequence>MQSARISVSRLDNVFSRLPIRRSDSSPRPGLDRSFHPNTTRLFHLAYPHAIGIRSFHSSALPLPTPTDDEKIKTKQRKRKRYISPAGALFSWLNKKSRALKRNYFNRVWTTIDHSSIHAVVLHRLNANINALEDASNELSVSNTNSEYDLFLPRNLRGEGITEEDISHWVWIFSGENAKAMLHRFLDKPPIKSHVLLLRILQWDITDVQDLRRVLIFVWEHILRVPQPDKFAGMADASVRISTRRSYKVHGPISMDDHTFGRLVSLLARHVRKIWPEAMPNIACMLIPYSESILTDLPDDCRDVDLHRHRRLCTLYNRFLRRFELPASLHPLASMKHNWSAQRKLLELGGDFQPPLILNERSFQAIATVMAASKKTARESKAATLRSRDWPPWRIAQDGMDALSTPHVDTSRVLLALAQKANSGYAPTIIDALLKIAGGQELDGTPTIHTRRLMKFRQRARQLSEGFDPLDPNMWGMRIEATRDVQEAWSAFMEFENCGGVPTQATYYPMLMKLQYEGKRLGHEGRKSKNAMAPGDAREVMEVAKNNYSKSYQSRLEPPSFLVLYHRMVSSGIRPSGRCLNFLIQRAPSLRQGLIILREGKGIPFDSWLYISGKDTLHERFDVDILPEDNIFSVVHMLCRFLLYAAKPRVEGDAPIAAEAREATFNPLPQAIALVKRRLPKFRPTWYTLFKALSRRDVVVSLELAGEPENDILAWQLLRDLLSDFHRCGLELDPDGFVHICSIASKAFPMLATLFPAEASSALELLKREFAKLVDVQKSVYDLPQHLHRISGHNLHLYVRVMGIAGQHEEIINVLRWTVENYEYLQTASMDSLKEQRHMRKLFMAIRVFLSSTEFMKEADDLVEELPDWEGWASDEEIEEYVRTPDGRG</sequence>
<reference evidence="1" key="1">
    <citation type="submission" date="2021-07" db="EMBL/GenBank/DDBJ databases">
        <authorList>
            <person name="Durling M."/>
        </authorList>
    </citation>
    <scope>NUCLEOTIDE SEQUENCE</scope>
</reference>
<proteinExistence type="predicted"/>
<dbReference type="Proteomes" id="UP000696280">
    <property type="component" value="Unassembled WGS sequence"/>
</dbReference>
<dbReference type="OrthoDB" id="410701at2759"/>
<accession>A0A9N9KQK5</accession>
<protein>
    <submittedName>
        <fullName evidence="1">Uncharacterized protein</fullName>
    </submittedName>
</protein>
<organism evidence="1 2">
    <name type="scientific">Hymenoscyphus fraxineus</name>
    <dbReference type="NCBI Taxonomy" id="746836"/>
    <lineage>
        <taxon>Eukaryota</taxon>
        <taxon>Fungi</taxon>
        <taxon>Dikarya</taxon>
        <taxon>Ascomycota</taxon>
        <taxon>Pezizomycotina</taxon>
        <taxon>Leotiomycetes</taxon>
        <taxon>Helotiales</taxon>
        <taxon>Helotiaceae</taxon>
        <taxon>Hymenoscyphus</taxon>
    </lineage>
</organism>
<gene>
    <name evidence="1" type="ORF">HYFRA_00003156</name>
</gene>
<evidence type="ECO:0000313" key="2">
    <source>
        <dbReference type="Proteomes" id="UP000696280"/>
    </source>
</evidence>
<keyword evidence="2" id="KW-1185">Reference proteome</keyword>
<dbReference type="EMBL" id="CAJVRL010000038">
    <property type="protein sequence ID" value="CAG8950938.1"/>
    <property type="molecule type" value="Genomic_DNA"/>
</dbReference>